<accession>A0ABN7X392</accession>
<keyword evidence="2" id="KW-1185">Reference proteome</keyword>
<sequence>SINQNFKSYPGHNKKPLFNIIKLKNWVSDELHNFLQITDYLWDLAIQEYKNDNRFS</sequence>
<comment type="caution">
    <text evidence="1">The sequence shown here is derived from an EMBL/GenBank/DDBJ whole genome shotgun (WGS) entry which is preliminary data.</text>
</comment>
<dbReference type="Proteomes" id="UP000789901">
    <property type="component" value="Unassembled WGS sequence"/>
</dbReference>
<proteinExistence type="predicted"/>
<gene>
    <name evidence="1" type="ORF">GMARGA_LOCUS37680</name>
</gene>
<evidence type="ECO:0000313" key="2">
    <source>
        <dbReference type="Proteomes" id="UP000789901"/>
    </source>
</evidence>
<name>A0ABN7X392_GIGMA</name>
<evidence type="ECO:0000313" key="1">
    <source>
        <dbReference type="EMBL" id="CAG8845514.1"/>
    </source>
</evidence>
<organism evidence="1 2">
    <name type="scientific">Gigaspora margarita</name>
    <dbReference type="NCBI Taxonomy" id="4874"/>
    <lineage>
        <taxon>Eukaryota</taxon>
        <taxon>Fungi</taxon>
        <taxon>Fungi incertae sedis</taxon>
        <taxon>Mucoromycota</taxon>
        <taxon>Glomeromycotina</taxon>
        <taxon>Glomeromycetes</taxon>
        <taxon>Diversisporales</taxon>
        <taxon>Gigasporaceae</taxon>
        <taxon>Gigaspora</taxon>
    </lineage>
</organism>
<feature type="non-terminal residue" evidence="1">
    <location>
        <position position="1"/>
    </location>
</feature>
<reference evidence="1 2" key="1">
    <citation type="submission" date="2021-06" db="EMBL/GenBank/DDBJ databases">
        <authorList>
            <person name="Kallberg Y."/>
            <person name="Tangrot J."/>
            <person name="Rosling A."/>
        </authorList>
    </citation>
    <scope>NUCLEOTIDE SEQUENCE [LARGE SCALE GENOMIC DNA]</scope>
    <source>
        <strain evidence="1 2">120-4 pot B 10/14</strain>
    </source>
</reference>
<dbReference type="EMBL" id="CAJVQB010079838">
    <property type="protein sequence ID" value="CAG8845514.1"/>
    <property type="molecule type" value="Genomic_DNA"/>
</dbReference>
<protein>
    <submittedName>
        <fullName evidence="1">3925_t:CDS:1</fullName>
    </submittedName>
</protein>